<dbReference type="EMBL" id="LAZR01000403">
    <property type="protein sequence ID" value="KKN70434.1"/>
    <property type="molecule type" value="Genomic_DNA"/>
</dbReference>
<protein>
    <submittedName>
        <fullName evidence="1">Uncharacterized protein</fullName>
    </submittedName>
</protein>
<organism evidence="1">
    <name type="scientific">marine sediment metagenome</name>
    <dbReference type="NCBI Taxonomy" id="412755"/>
    <lineage>
        <taxon>unclassified sequences</taxon>
        <taxon>metagenomes</taxon>
        <taxon>ecological metagenomes</taxon>
    </lineage>
</organism>
<evidence type="ECO:0000313" key="1">
    <source>
        <dbReference type="EMBL" id="KKN70434.1"/>
    </source>
</evidence>
<name>A0A0F9SU99_9ZZZZ</name>
<accession>A0A0F9SU99</accession>
<comment type="caution">
    <text evidence="1">The sequence shown here is derived from an EMBL/GenBank/DDBJ whole genome shotgun (WGS) entry which is preliminary data.</text>
</comment>
<proteinExistence type="predicted"/>
<reference evidence="1" key="1">
    <citation type="journal article" date="2015" name="Nature">
        <title>Complex archaea that bridge the gap between prokaryotes and eukaryotes.</title>
        <authorList>
            <person name="Spang A."/>
            <person name="Saw J.H."/>
            <person name="Jorgensen S.L."/>
            <person name="Zaremba-Niedzwiedzka K."/>
            <person name="Martijn J."/>
            <person name="Lind A.E."/>
            <person name="van Eijk R."/>
            <person name="Schleper C."/>
            <person name="Guy L."/>
            <person name="Ettema T.J."/>
        </authorList>
    </citation>
    <scope>NUCLEOTIDE SEQUENCE</scope>
</reference>
<dbReference type="AlphaFoldDB" id="A0A0F9SU99"/>
<gene>
    <name evidence="1" type="ORF">LCGC14_0431290</name>
</gene>
<sequence>MTNKNRGQVSSPLGQDKLVEKIARIIWFLDQSCQSEHPTQRHKGAAEEVLQAILADPSIVKMSKEERGHILEVQQYLCDFAETLNDDGSCSICRSIKRKLAE</sequence>